<dbReference type="Gene3D" id="3.40.190.10">
    <property type="entry name" value="Periplasmic binding protein-like II"/>
    <property type="match status" value="2"/>
</dbReference>
<accession>A0A2K9EGU8</accession>
<dbReference type="AlphaFoldDB" id="A0A2K9EGU8"/>
<name>A0A2K9EGU8_9RHOB</name>
<dbReference type="OrthoDB" id="9787283at2"/>
<organism evidence="3 4">
    <name type="scientific">Paracoccus tegillarcae</name>
    <dbReference type="NCBI Taxonomy" id="1529068"/>
    <lineage>
        <taxon>Bacteria</taxon>
        <taxon>Pseudomonadati</taxon>
        <taxon>Pseudomonadota</taxon>
        <taxon>Alphaproteobacteria</taxon>
        <taxon>Rhodobacterales</taxon>
        <taxon>Paracoccaceae</taxon>
        <taxon>Paracoccus</taxon>
    </lineage>
</organism>
<evidence type="ECO:0000256" key="1">
    <source>
        <dbReference type="ARBA" id="ARBA00022729"/>
    </source>
</evidence>
<keyword evidence="4" id="KW-1185">Reference proteome</keyword>
<dbReference type="EMBL" id="CP025408">
    <property type="protein sequence ID" value="AUH32547.1"/>
    <property type="molecule type" value="Genomic_DNA"/>
</dbReference>
<feature type="signal peptide" evidence="2">
    <location>
        <begin position="1"/>
        <end position="22"/>
    </location>
</feature>
<evidence type="ECO:0000256" key="2">
    <source>
        <dbReference type="SAM" id="SignalP"/>
    </source>
</evidence>
<feature type="chain" id="PRO_5014662334" evidence="2">
    <location>
        <begin position="23"/>
        <end position="523"/>
    </location>
</feature>
<proteinExistence type="predicted"/>
<dbReference type="RefSeq" id="WP_101459222.1">
    <property type="nucleotide sequence ID" value="NZ_CP025408.1"/>
</dbReference>
<reference evidence="3 4" key="1">
    <citation type="submission" date="2017-12" db="EMBL/GenBank/DDBJ databases">
        <authorList>
            <person name="Hurst M.R.H."/>
        </authorList>
    </citation>
    <scope>NUCLEOTIDE SEQUENCE [LARGE SCALE GENOMIC DNA]</scope>
    <source>
        <strain evidence="3 4">BM15</strain>
    </source>
</reference>
<gene>
    <name evidence="3" type="ORF">CUV01_03340</name>
</gene>
<evidence type="ECO:0000313" key="4">
    <source>
        <dbReference type="Proteomes" id="UP000233742"/>
    </source>
</evidence>
<dbReference type="SUPFAM" id="SSF53850">
    <property type="entry name" value="Periplasmic binding protein-like II"/>
    <property type="match status" value="1"/>
</dbReference>
<dbReference type="PANTHER" id="PTHR43649:SF33">
    <property type="entry name" value="POLYGALACTURONAN_RHAMNOGALACTURONAN-BINDING PROTEIN YTCQ"/>
    <property type="match status" value="1"/>
</dbReference>
<protein>
    <submittedName>
        <fullName evidence="3">Sugar ABC transporter permease</fullName>
    </submittedName>
</protein>
<dbReference type="PANTHER" id="PTHR43649">
    <property type="entry name" value="ARABINOSE-BINDING PROTEIN-RELATED"/>
    <property type="match status" value="1"/>
</dbReference>
<sequence>MLKLTPALAILATTALTAPALAHDNLRIVDDPLELTIHLHWPRAQGYGVGGSPSDIYPVETAAREMTGIHLTDATAGRNSTDAAEAMNLLIAQGDLPDIVGGNQIKQPVNQYGPEGAFVPLNELVAEHAPHIQAFWDAHPELQAAISAADGNYYYIPYLPDGEFGRAWYIRQDWLDKLGLEQPQNVDELYEVLTAFRNDDPNGNGRKDEIPYFARDWEEVNRLLTLWDARSSGSDTYHDFYVNDEGKLVHPYAQDAYRDGIANIAKWYAEGLIDPEIFTRGSSSRDFLLSENLGGMTHDWFASTSGYNLALKDTVEGFNFVPFLPPASVSGKRIEEHRRIPIKPDGWAISYMNEHPVETIRYFDFWFTPEGRNLSNFGVEGKTWDMVDGEPTFKPEVLNSATPVNSQMYLEGAQIYRGYWMDYRYEWQWTSEEARAGIELYEANDLLIDQFLGVSFNPEEQAVYDKYWPSIRTYMLERQQAWILGTGDVVADWDDYIQTLEKMGYQDVIEVMNSAYQRQYGDA</sequence>
<dbReference type="InterPro" id="IPR050490">
    <property type="entry name" value="Bact_solute-bd_prot1"/>
</dbReference>
<dbReference type="KEGG" id="paro:CUV01_03340"/>
<evidence type="ECO:0000313" key="3">
    <source>
        <dbReference type="EMBL" id="AUH32547.1"/>
    </source>
</evidence>
<keyword evidence="1 2" id="KW-0732">Signal</keyword>
<dbReference type="Proteomes" id="UP000233742">
    <property type="component" value="Chromosome"/>
</dbReference>